<dbReference type="AlphaFoldDB" id="A0A8S1ZGX1"/>
<dbReference type="SUPFAM" id="SSF48239">
    <property type="entry name" value="Terpenoid cyclases/Protein prenyltransferases"/>
    <property type="match status" value="1"/>
</dbReference>
<evidence type="ECO:0000313" key="11">
    <source>
        <dbReference type="Proteomes" id="UP000682877"/>
    </source>
</evidence>
<dbReference type="InterPro" id="IPR008930">
    <property type="entry name" value="Terpenoid_cyclase/PrenylTrfase"/>
</dbReference>
<dbReference type="PANTHER" id="PTHR31225:SF93">
    <property type="entry name" value="ALPHA-HUMULENE_(-)-(E)-BETA-CARYOPHYLLENE SYNTHASE"/>
    <property type="match status" value="1"/>
</dbReference>
<dbReference type="InterPro" id="IPR001906">
    <property type="entry name" value="Terpene_synth_N"/>
</dbReference>
<keyword evidence="4" id="KW-0460">Magnesium</keyword>
<comment type="similarity">
    <text evidence="7">Belongs to the terpene synthase family. Tpsa subfamily.</text>
</comment>
<keyword evidence="5" id="KW-0464">Manganese</keyword>
<dbReference type="Pfam" id="PF03936">
    <property type="entry name" value="Terpene_synth_C"/>
    <property type="match status" value="1"/>
</dbReference>
<dbReference type="InterPro" id="IPR008949">
    <property type="entry name" value="Isoprenoid_synthase_dom_sf"/>
</dbReference>
<evidence type="ECO:0000256" key="6">
    <source>
        <dbReference type="ARBA" id="ARBA00023239"/>
    </source>
</evidence>
<evidence type="ECO:0000256" key="2">
    <source>
        <dbReference type="ARBA" id="ARBA00001946"/>
    </source>
</evidence>
<comment type="cofactor">
    <cofactor evidence="2">
        <name>Mg(2+)</name>
        <dbReference type="ChEBI" id="CHEBI:18420"/>
    </cofactor>
</comment>
<dbReference type="SFLD" id="SFLDG01019">
    <property type="entry name" value="Terpene_Cyclase_Like_1_C_Termi"/>
    <property type="match status" value="1"/>
</dbReference>
<dbReference type="SUPFAM" id="SSF48576">
    <property type="entry name" value="Terpenoid synthases"/>
    <property type="match status" value="1"/>
</dbReference>
<name>A0A8S1ZGX1_ARAAE</name>
<dbReference type="FunFam" id="1.10.600.10:FF:000007">
    <property type="entry name" value="Isoprene synthase, chloroplastic"/>
    <property type="match status" value="1"/>
</dbReference>
<reference evidence="10" key="1">
    <citation type="submission" date="2021-01" db="EMBL/GenBank/DDBJ databases">
        <authorList>
            <person name="Bezrukov I."/>
        </authorList>
    </citation>
    <scope>NUCLEOTIDE SEQUENCE</scope>
</reference>
<accession>A0A8S1ZGX1</accession>
<keyword evidence="11" id="KW-1185">Reference proteome</keyword>
<dbReference type="InterPro" id="IPR036965">
    <property type="entry name" value="Terpene_synth_N_sf"/>
</dbReference>
<dbReference type="GO" id="GO:0010333">
    <property type="term" value="F:terpene synthase activity"/>
    <property type="evidence" value="ECO:0007669"/>
    <property type="project" value="InterPro"/>
</dbReference>
<comment type="cofactor">
    <cofactor evidence="1">
        <name>Mn(2+)</name>
        <dbReference type="ChEBI" id="CHEBI:29035"/>
    </cofactor>
</comment>
<evidence type="ECO:0000256" key="4">
    <source>
        <dbReference type="ARBA" id="ARBA00022842"/>
    </source>
</evidence>
<proteinExistence type="inferred from homology"/>
<organism evidence="10 11">
    <name type="scientific">Arabidopsis arenosa</name>
    <name type="common">Sand rock-cress</name>
    <name type="synonym">Cardaminopsis arenosa</name>
    <dbReference type="NCBI Taxonomy" id="38785"/>
    <lineage>
        <taxon>Eukaryota</taxon>
        <taxon>Viridiplantae</taxon>
        <taxon>Streptophyta</taxon>
        <taxon>Embryophyta</taxon>
        <taxon>Tracheophyta</taxon>
        <taxon>Spermatophyta</taxon>
        <taxon>Magnoliopsida</taxon>
        <taxon>eudicotyledons</taxon>
        <taxon>Gunneridae</taxon>
        <taxon>Pentapetalae</taxon>
        <taxon>rosids</taxon>
        <taxon>malvids</taxon>
        <taxon>Brassicales</taxon>
        <taxon>Brassicaceae</taxon>
        <taxon>Camelineae</taxon>
        <taxon>Arabidopsis</taxon>
    </lineage>
</organism>
<evidence type="ECO:0000256" key="3">
    <source>
        <dbReference type="ARBA" id="ARBA00022723"/>
    </source>
</evidence>
<feature type="domain" description="Terpene synthase metal-binding" evidence="9">
    <location>
        <begin position="309"/>
        <end position="547"/>
    </location>
</feature>
<evidence type="ECO:0000313" key="10">
    <source>
        <dbReference type="EMBL" id="CAE5959159.1"/>
    </source>
</evidence>
<dbReference type="InterPro" id="IPR005630">
    <property type="entry name" value="Terpene_synthase_metal-bd"/>
</dbReference>
<dbReference type="GO" id="GO:0016102">
    <property type="term" value="P:diterpenoid biosynthetic process"/>
    <property type="evidence" value="ECO:0007669"/>
    <property type="project" value="InterPro"/>
</dbReference>
<dbReference type="InterPro" id="IPR050148">
    <property type="entry name" value="Terpene_synthase-like"/>
</dbReference>
<dbReference type="CDD" id="cd00684">
    <property type="entry name" value="Terpene_cyclase_plant_C1"/>
    <property type="match status" value="1"/>
</dbReference>
<evidence type="ECO:0000259" key="8">
    <source>
        <dbReference type="Pfam" id="PF01397"/>
    </source>
</evidence>
<protein>
    <submittedName>
        <fullName evidence="10">Uncharacterized protein</fullName>
    </submittedName>
</protein>
<keyword evidence="3" id="KW-0479">Metal-binding</keyword>
<keyword evidence="6" id="KW-0456">Lyase</keyword>
<sequence length="606" mass="70084">MEAARMSFGTKTLPHLGNGTRLPLKTKLSRFPLHLLHKHITLSRRSSKHNLCVKSTCESSGDVESSRPLPHVAPNLWGDHILSVPTENSEFDSLAMEIESIIKPKVRNMLMSSHNTDKERLVLIHLLMCLGTSHYFEKEIEEILDQAFQKLDSLIADEDDLETTAIMFEVFRLYGHQISCDVFDRFKGVDGKFKEHLVSDVRGMLQLYEAAHLATPSEDILDEALSFTRHYLESLAGQEATAPHISRHILNGLYKPRFLKLEIAAAREYISFYEKEKHDETLLKFGKLNFNFCKLHYVRELKTITKWWKDLDFAYKLPFSRDRLVETFAGVIAMFFEPRYALGRIVTTKASQIVTVMDDACDAYGTFSEVRSFIDSLQRWDLGALDELPSCLRIVSQSIMETMEDIKREMKPRGRSSSVQYSIEEIKIIGKAYVELSKWARSDHVPTFDDYIKVGINSSGMRFLPMLSFIALEDCDENKTNEWFESKPKMLQAFCFLFRLENDIVTYEDEMRRGEVANGVNCYMKQHGVTKEMAVRKIKKMIRDSYKIVMEEFLTTKGVPRPVLVRCLNMIRLIKLYYYKEGDGYTNPHGELKDLITSLFFHPLPF</sequence>
<dbReference type="EMBL" id="LR999451">
    <property type="protein sequence ID" value="CAE5959159.1"/>
    <property type="molecule type" value="Genomic_DNA"/>
</dbReference>
<dbReference type="InterPro" id="IPR044814">
    <property type="entry name" value="Terpene_cyclase_plant_C1"/>
</dbReference>
<evidence type="ECO:0000256" key="1">
    <source>
        <dbReference type="ARBA" id="ARBA00001936"/>
    </source>
</evidence>
<dbReference type="FunFam" id="1.50.10.130:FF:000001">
    <property type="entry name" value="Isoprene synthase, chloroplastic"/>
    <property type="match status" value="1"/>
</dbReference>
<evidence type="ECO:0000259" key="9">
    <source>
        <dbReference type="Pfam" id="PF03936"/>
    </source>
</evidence>
<feature type="domain" description="Terpene synthase N-terminal" evidence="8">
    <location>
        <begin position="77"/>
        <end position="251"/>
    </location>
</feature>
<dbReference type="Proteomes" id="UP000682877">
    <property type="component" value="Chromosome 1"/>
</dbReference>
<evidence type="ECO:0000256" key="7">
    <source>
        <dbReference type="ARBA" id="ARBA00038405"/>
    </source>
</evidence>
<dbReference type="SFLD" id="SFLDS00005">
    <property type="entry name" value="Isoprenoid_Synthase_Type_I"/>
    <property type="match status" value="1"/>
</dbReference>
<dbReference type="Gene3D" id="1.10.600.10">
    <property type="entry name" value="Farnesyl Diphosphate Synthase"/>
    <property type="match status" value="1"/>
</dbReference>
<dbReference type="InterPro" id="IPR034741">
    <property type="entry name" value="Terpene_cyclase-like_1_C"/>
</dbReference>
<gene>
    <name evidence="10" type="ORF">AARE701A_LOCUS2703</name>
</gene>
<dbReference type="PANTHER" id="PTHR31225">
    <property type="entry name" value="OS04G0344100 PROTEIN-RELATED"/>
    <property type="match status" value="1"/>
</dbReference>
<dbReference type="GO" id="GO:0000287">
    <property type="term" value="F:magnesium ion binding"/>
    <property type="evidence" value="ECO:0007669"/>
    <property type="project" value="InterPro"/>
</dbReference>
<dbReference type="Gene3D" id="1.50.10.130">
    <property type="entry name" value="Terpene synthase, N-terminal domain"/>
    <property type="match status" value="1"/>
</dbReference>
<evidence type="ECO:0000256" key="5">
    <source>
        <dbReference type="ARBA" id="ARBA00023211"/>
    </source>
</evidence>
<dbReference type="Pfam" id="PF01397">
    <property type="entry name" value="Terpene_synth"/>
    <property type="match status" value="1"/>
</dbReference>